<feature type="compositionally biased region" description="Polar residues" evidence="1">
    <location>
        <begin position="154"/>
        <end position="164"/>
    </location>
</feature>
<gene>
    <name evidence="2" type="ORF">Ocin01_04981</name>
</gene>
<feature type="compositionally biased region" description="Polar residues" evidence="1">
    <location>
        <begin position="75"/>
        <end position="86"/>
    </location>
</feature>
<feature type="compositionally biased region" description="Low complexity" evidence="1">
    <location>
        <begin position="58"/>
        <end position="74"/>
    </location>
</feature>
<evidence type="ECO:0000313" key="2">
    <source>
        <dbReference type="EMBL" id="ODN01706.1"/>
    </source>
</evidence>
<feature type="compositionally biased region" description="Low complexity" evidence="1">
    <location>
        <begin position="137"/>
        <end position="153"/>
    </location>
</feature>
<dbReference type="OMA" id="QLCEEQM"/>
<dbReference type="AlphaFoldDB" id="A0A1D2N9P2"/>
<dbReference type="STRING" id="48709.A0A1D2N9P2"/>
<feature type="compositionally biased region" description="Acidic residues" evidence="1">
    <location>
        <begin position="122"/>
        <end position="136"/>
    </location>
</feature>
<reference evidence="2 3" key="1">
    <citation type="journal article" date="2016" name="Genome Biol. Evol.">
        <title>Gene Family Evolution Reflects Adaptation to Soil Environmental Stressors in the Genome of the Collembolan Orchesella cincta.</title>
        <authorList>
            <person name="Faddeeva-Vakhrusheva A."/>
            <person name="Derks M.F."/>
            <person name="Anvar S.Y."/>
            <person name="Agamennone V."/>
            <person name="Suring W."/>
            <person name="Smit S."/>
            <person name="van Straalen N.M."/>
            <person name="Roelofs D."/>
        </authorList>
    </citation>
    <scope>NUCLEOTIDE SEQUENCE [LARGE SCALE GENOMIC DNA]</scope>
    <source>
        <tissue evidence="2">Mixed pool</tissue>
    </source>
</reference>
<feature type="region of interest" description="Disordered" evidence="1">
    <location>
        <begin position="110"/>
        <end position="177"/>
    </location>
</feature>
<dbReference type="OrthoDB" id="7458733at2759"/>
<protein>
    <submittedName>
        <fullName evidence="2">Uncharacterized protein</fullName>
    </submittedName>
</protein>
<evidence type="ECO:0000256" key="1">
    <source>
        <dbReference type="SAM" id="MobiDB-lite"/>
    </source>
</evidence>
<dbReference type="EMBL" id="LJIJ01000143">
    <property type="protein sequence ID" value="ODN01706.1"/>
    <property type="molecule type" value="Genomic_DNA"/>
</dbReference>
<evidence type="ECO:0000313" key="3">
    <source>
        <dbReference type="Proteomes" id="UP000094527"/>
    </source>
</evidence>
<accession>A0A1D2N9P2</accession>
<name>A0A1D2N9P2_ORCCI</name>
<comment type="caution">
    <text evidence="2">The sequence shown here is derived from an EMBL/GenBank/DDBJ whole genome shotgun (WGS) entry which is preliminary data.</text>
</comment>
<keyword evidence="3" id="KW-1185">Reference proteome</keyword>
<organism evidence="2 3">
    <name type="scientific">Orchesella cincta</name>
    <name type="common">Springtail</name>
    <name type="synonym">Podura cincta</name>
    <dbReference type="NCBI Taxonomy" id="48709"/>
    <lineage>
        <taxon>Eukaryota</taxon>
        <taxon>Metazoa</taxon>
        <taxon>Ecdysozoa</taxon>
        <taxon>Arthropoda</taxon>
        <taxon>Hexapoda</taxon>
        <taxon>Collembola</taxon>
        <taxon>Entomobryomorpha</taxon>
        <taxon>Entomobryoidea</taxon>
        <taxon>Orchesellidae</taxon>
        <taxon>Orchesellinae</taxon>
        <taxon>Orchesella</taxon>
    </lineage>
</organism>
<dbReference type="Proteomes" id="UP000094527">
    <property type="component" value="Unassembled WGS sequence"/>
</dbReference>
<feature type="region of interest" description="Disordered" evidence="1">
    <location>
        <begin position="57"/>
        <end position="95"/>
    </location>
</feature>
<sequence>MEISLKNKIENYLSERNEAMHSVRLQGAVAGLVSGQVDSTTPQGLDTLQRHNSIYLASPTSDSNHNNHSSNTSSVPATTTPTLSRTEQQRVHSDTLFPTSLINLLDVSSTTGNQNHVHSSSDDDDGGEEQDDESDSTECSSSDSEDNVSSSHDAGSNSVNSSFGIESDSSQDSSDEESLQSVFSQIDIFDGSNTNRNGDLSNTLWPTSRPLPFPRWDTKEPQVVRFKDILEYEEFAGSIELISQQLVATHKYNTVGNYIRFYQNFKASNAEQLVPYFREYDPPITPEHYTCVGLAMELIENINGFITRSHSAYSKFYIVSAEESIETVETYICNVPPNVLLVEKEHVAVCLKIEIGTGMGPKRSGYLLLDPGYHVSRVVTIMEDKSYPHTGTDSLTYEPSFFLSCPYGTHTFLTFFPSFKGCFMQEDNGRKKKEYDYTVTSPDYVSWNVTETKSDYQTGWTNLIFVGRPFLSGIDFAERRNLLYDFKSLLQRDCKGQLLAGLYFSTNPKKAKKITLFYTENNNVVYKHQNMVEVFADNADIQLCEEQMNMKKGELLQLMNSIGTIIHDEDFITQSAKINKEIWTISRDN</sequence>
<proteinExistence type="predicted"/>